<reference evidence="2 3" key="1">
    <citation type="submission" date="2018-04" db="EMBL/GenBank/DDBJ databases">
        <title>Genomic Encyclopedia of Type Strains, Phase IV (KMG-IV): sequencing the most valuable type-strain genomes for metagenomic binning, comparative biology and taxonomic classification.</title>
        <authorList>
            <person name="Goeker M."/>
        </authorList>
    </citation>
    <scope>NUCLEOTIDE SEQUENCE [LARGE SCALE GENOMIC DNA]</scope>
    <source>
        <strain evidence="2 3">DSM 14823</strain>
    </source>
</reference>
<sequence length="677" mass="74645">MLIRLTASDDIAAAIDSALIDEPLELELASGVYRLDRPLVIPASRRGLTVRGAADGSTVLDGGCRLTGWVRDRINGRAAWRAAVPEQAVSDGTVNQFFADGIRQKRSRWPENGDLTPAETFPASEGRLFVPTRSFRVKAGDFDPAWSEPAGIETVLFTKWVESRLPVESFDARENVLAFRRYSRFPADPEYARFHFENVKEALRRPGEYWFDRTARQLWWIPPEGVEPDSADTVVPAVGALLALDGGGEACEPGLLSGVRLENLTFRYGGAGFSRSGSCYDLGDGRLADWSNTFHRADQSPFDGLDAANAGQAAVQFPAVLMARGVRNAELSGCVIEHCGWYGLNIGPGSSDIAVRRCRFSDLGGGGIVISGAPSADTVRRRTGRVTVADCEIAHAGRLQHSAAGILIGHAFGNLIEHNHIHDLYYTGISCGWSWGYAEQAARENRIGFNHIHDLGQQLLCDMGGVYLLGIQPGTRVYNNLIHDVSCRFYGGWALYTDEGSAHMVLERNVCFNCTRDGYHQHYGRENIVRYNIFAFNANSALAITSGNDRRELYELPGTNYQNNLNLLGNVFLQAPGHPFFRAAAPLAVDPEQFSSDCNFFHGGSRRKFAQVGEAFLTCSEWRARGFDRHSKFLDPGFVSPEKRDFHLKPDSALRREFFPDPAETIDQAGIRSGKTV</sequence>
<evidence type="ECO:0000259" key="1">
    <source>
        <dbReference type="Pfam" id="PF13229"/>
    </source>
</evidence>
<keyword evidence="3" id="KW-1185">Reference proteome</keyword>
<dbReference type="Pfam" id="PF13229">
    <property type="entry name" value="Beta_helix"/>
    <property type="match status" value="1"/>
</dbReference>
<evidence type="ECO:0000313" key="2">
    <source>
        <dbReference type="EMBL" id="PVY45607.1"/>
    </source>
</evidence>
<dbReference type="GeneID" id="78293965"/>
<dbReference type="InterPro" id="IPR006626">
    <property type="entry name" value="PbH1"/>
</dbReference>
<dbReference type="AlphaFoldDB" id="A0A2U1BAQ1"/>
<dbReference type="RefSeq" id="WP_116882632.1">
    <property type="nucleotide sequence ID" value="NZ_QEKH01000002.1"/>
</dbReference>
<dbReference type="PANTHER" id="PTHR36453">
    <property type="entry name" value="SECRETED PROTEIN-RELATED"/>
    <property type="match status" value="1"/>
</dbReference>
<protein>
    <submittedName>
        <fullName evidence="2">Parallel beta helix pectate lyase-like protein</fullName>
    </submittedName>
</protein>
<keyword evidence="2" id="KW-0456">Lyase</keyword>
<dbReference type="Proteomes" id="UP000245959">
    <property type="component" value="Unassembled WGS sequence"/>
</dbReference>
<gene>
    <name evidence="2" type="ORF">C8D82_102179</name>
</gene>
<dbReference type="InterPro" id="IPR011050">
    <property type="entry name" value="Pectin_lyase_fold/virulence"/>
</dbReference>
<dbReference type="SUPFAM" id="SSF51126">
    <property type="entry name" value="Pectin lyase-like"/>
    <property type="match status" value="1"/>
</dbReference>
<feature type="domain" description="Right handed beta helix" evidence="1">
    <location>
        <begin position="292"/>
        <end position="431"/>
    </location>
</feature>
<dbReference type="GO" id="GO:0016829">
    <property type="term" value="F:lyase activity"/>
    <property type="evidence" value="ECO:0007669"/>
    <property type="project" value="UniProtKB-KW"/>
</dbReference>
<accession>A0A2U1BAQ1</accession>
<evidence type="ECO:0000313" key="3">
    <source>
        <dbReference type="Proteomes" id="UP000245959"/>
    </source>
</evidence>
<dbReference type="InterPro" id="IPR012334">
    <property type="entry name" value="Pectin_lyas_fold"/>
</dbReference>
<proteinExistence type="predicted"/>
<organism evidence="2 3">
    <name type="scientific">Victivallis vadensis</name>
    <dbReference type="NCBI Taxonomy" id="172901"/>
    <lineage>
        <taxon>Bacteria</taxon>
        <taxon>Pseudomonadati</taxon>
        <taxon>Lentisphaerota</taxon>
        <taxon>Lentisphaeria</taxon>
        <taxon>Victivallales</taxon>
        <taxon>Victivallaceae</taxon>
        <taxon>Victivallis</taxon>
    </lineage>
</organism>
<dbReference type="InterPro" id="IPR039448">
    <property type="entry name" value="Beta_helix"/>
</dbReference>
<dbReference type="PANTHER" id="PTHR36453:SF1">
    <property type="entry name" value="RIGHT HANDED BETA HELIX DOMAIN-CONTAINING PROTEIN"/>
    <property type="match status" value="1"/>
</dbReference>
<dbReference type="EMBL" id="QEKH01000002">
    <property type="protein sequence ID" value="PVY45607.1"/>
    <property type="molecule type" value="Genomic_DNA"/>
</dbReference>
<comment type="caution">
    <text evidence="2">The sequence shown here is derived from an EMBL/GenBank/DDBJ whole genome shotgun (WGS) entry which is preliminary data.</text>
</comment>
<dbReference type="SMART" id="SM00710">
    <property type="entry name" value="PbH1"/>
    <property type="match status" value="6"/>
</dbReference>
<name>A0A2U1BAQ1_9BACT</name>
<dbReference type="Gene3D" id="2.160.20.10">
    <property type="entry name" value="Single-stranded right-handed beta-helix, Pectin lyase-like"/>
    <property type="match status" value="1"/>
</dbReference>